<reference evidence="2" key="1">
    <citation type="journal article" date="2023" name="Hortic. Res.">
        <title>A chromosome-level phased genome enabling allele-level studies in sweet orange: a case study on citrus Huanglongbing tolerance.</title>
        <authorList>
            <person name="Wu B."/>
            <person name="Yu Q."/>
            <person name="Deng Z."/>
            <person name="Duan Y."/>
            <person name="Luo F."/>
            <person name="Gmitter F. Jr."/>
        </authorList>
    </citation>
    <scope>NUCLEOTIDE SEQUENCE [LARGE SCALE GENOMIC DNA]</scope>
    <source>
        <strain evidence="2">cv. Valencia</strain>
    </source>
</reference>
<gene>
    <name evidence="1" type="ORF">KPL71_017056</name>
</gene>
<evidence type="ECO:0000313" key="1">
    <source>
        <dbReference type="EMBL" id="KAH9759734.1"/>
    </source>
</evidence>
<proteinExistence type="predicted"/>
<comment type="caution">
    <text evidence="1">The sequence shown here is derived from an EMBL/GenBank/DDBJ whole genome shotgun (WGS) entry which is preliminary data.</text>
</comment>
<evidence type="ECO:0000313" key="2">
    <source>
        <dbReference type="Proteomes" id="UP000829398"/>
    </source>
</evidence>
<dbReference type="Proteomes" id="UP000829398">
    <property type="component" value="Chromosome 5"/>
</dbReference>
<name>A0ACB8KZ66_CITSI</name>
<sequence>MALQGNNSPSTVSVEKTFNDQHFLLNFIMSTYLGPDVFFDNPRRSASQRLAQALPPYTSNSLSFSFVSLSQLESLYYYVLRNANPALVVQPSVFHMYLKGIMPLPSSELPKDCQQFTSFFPLNIHGHKRYSGCYEIVKGIVLIDDPDTSFIKKEDLVRFRSLSGMDDLKIDKIKSLCYEHEYKKRKEDGKQNYMKNSKANATGNISDGNHNSSSQSREPCMERHPNNPLPEPALSHPVSVSNHHILQGAFQKNCNRDGPAMMPLLTVPNGKECMSDASVTLTGTATKGMVGPPIGVVDIGISKLAYFFQAALPGVRRDYSYYADHEAGHFSCEIEADGKVHIRGSTSGGKTIRKRSRVFRMRLHQICPPGQFTLDFSLPGPVDPRLFSPHFRCDGIFEAVVIKQK</sequence>
<accession>A0ACB8KZ66</accession>
<protein>
    <submittedName>
        <fullName evidence="1">Increased DNA methylation 3</fullName>
    </submittedName>
</protein>
<keyword evidence="2" id="KW-1185">Reference proteome</keyword>
<dbReference type="EMBL" id="CM039174">
    <property type="protein sequence ID" value="KAH9759734.1"/>
    <property type="molecule type" value="Genomic_DNA"/>
</dbReference>
<organism evidence="1 2">
    <name type="scientific">Citrus sinensis</name>
    <name type="common">Sweet orange</name>
    <name type="synonym">Citrus aurantium var. sinensis</name>
    <dbReference type="NCBI Taxonomy" id="2711"/>
    <lineage>
        <taxon>Eukaryota</taxon>
        <taxon>Viridiplantae</taxon>
        <taxon>Streptophyta</taxon>
        <taxon>Embryophyta</taxon>
        <taxon>Tracheophyta</taxon>
        <taxon>Spermatophyta</taxon>
        <taxon>Magnoliopsida</taxon>
        <taxon>eudicotyledons</taxon>
        <taxon>Gunneridae</taxon>
        <taxon>Pentapetalae</taxon>
        <taxon>rosids</taxon>
        <taxon>malvids</taxon>
        <taxon>Sapindales</taxon>
        <taxon>Rutaceae</taxon>
        <taxon>Aurantioideae</taxon>
        <taxon>Citrus</taxon>
    </lineage>
</organism>